<dbReference type="PANTHER" id="PTHR45768:SF37">
    <property type="entry name" value="TRANSCRIPTION FACTOR C2H2 FAMILY-RELATED"/>
    <property type="match status" value="1"/>
</dbReference>
<keyword evidence="7" id="KW-0479">Metal-binding</keyword>
<reference evidence="18" key="1">
    <citation type="journal article" date="2013" name="Nat. Biotechnol.">
        <title>Draft genome sequence of chickpea (Cicer arietinum) provides a resource for trait improvement.</title>
        <authorList>
            <person name="Varshney R.K."/>
            <person name="Song C."/>
            <person name="Saxena R.K."/>
            <person name="Azam S."/>
            <person name="Yu S."/>
            <person name="Sharpe A.G."/>
            <person name="Cannon S."/>
            <person name="Baek J."/>
            <person name="Rosen B.D."/>
            <person name="Tar'an B."/>
            <person name="Millan T."/>
            <person name="Zhang X."/>
            <person name="Ramsay L.D."/>
            <person name="Iwata A."/>
            <person name="Wang Y."/>
            <person name="Nelson W."/>
            <person name="Farmer A.D."/>
            <person name="Gaur P.M."/>
            <person name="Soderlund C."/>
            <person name="Penmetsa R.V."/>
            <person name="Xu C."/>
            <person name="Bharti A.K."/>
            <person name="He W."/>
            <person name="Winter P."/>
            <person name="Zhao S."/>
            <person name="Hane J.K."/>
            <person name="Carrasquilla-Garcia N."/>
            <person name="Condie J.A."/>
            <person name="Upadhyaya H.D."/>
            <person name="Luo M.C."/>
            <person name="Thudi M."/>
            <person name="Gowda C.L."/>
            <person name="Singh N.P."/>
            <person name="Lichtenzveig J."/>
            <person name="Gali K.K."/>
            <person name="Rubio J."/>
            <person name="Nadarajan N."/>
            <person name="Dolezel J."/>
            <person name="Bansal K.C."/>
            <person name="Xu X."/>
            <person name="Edwards D."/>
            <person name="Zhang G."/>
            <person name="Kahl G."/>
            <person name="Gil J."/>
            <person name="Singh K.B."/>
            <person name="Datta S.K."/>
            <person name="Jackson S.A."/>
            <person name="Wang J."/>
            <person name="Cook D.R."/>
        </authorList>
    </citation>
    <scope>NUCLEOTIDE SEQUENCE [LARGE SCALE GENOMIC DNA]</scope>
    <source>
        <strain evidence="18">cv. CDC Frontier</strain>
    </source>
</reference>
<organism evidence="18 19">
    <name type="scientific">Cicer arietinum</name>
    <name type="common">Chickpea</name>
    <name type="synonym">Garbanzo</name>
    <dbReference type="NCBI Taxonomy" id="3827"/>
    <lineage>
        <taxon>Eukaryota</taxon>
        <taxon>Viridiplantae</taxon>
        <taxon>Streptophyta</taxon>
        <taxon>Embryophyta</taxon>
        <taxon>Tracheophyta</taxon>
        <taxon>Spermatophyta</taxon>
        <taxon>Magnoliopsida</taxon>
        <taxon>eudicotyledons</taxon>
        <taxon>Gunneridae</taxon>
        <taxon>Pentapetalae</taxon>
        <taxon>rosids</taxon>
        <taxon>fabids</taxon>
        <taxon>Fabales</taxon>
        <taxon>Fabaceae</taxon>
        <taxon>Papilionoideae</taxon>
        <taxon>50 kb inversion clade</taxon>
        <taxon>NPAAA clade</taxon>
        <taxon>Hologalegina</taxon>
        <taxon>IRL clade</taxon>
        <taxon>Cicereae</taxon>
        <taxon>Cicer</taxon>
    </lineage>
</organism>
<dbReference type="GO" id="GO:0016020">
    <property type="term" value="C:membrane"/>
    <property type="evidence" value="ECO:0007669"/>
    <property type="project" value="UniProtKB-SubCell"/>
</dbReference>
<dbReference type="GeneID" id="101512578"/>
<dbReference type="GO" id="GO:0061630">
    <property type="term" value="F:ubiquitin protein ligase activity"/>
    <property type="evidence" value="ECO:0007669"/>
    <property type="project" value="UniProtKB-EC"/>
</dbReference>
<evidence type="ECO:0000256" key="9">
    <source>
        <dbReference type="ARBA" id="ARBA00022786"/>
    </source>
</evidence>
<feature type="domain" description="RING-type" evidence="17">
    <location>
        <begin position="106"/>
        <end position="148"/>
    </location>
</feature>
<dbReference type="InterPro" id="IPR013083">
    <property type="entry name" value="Znf_RING/FYVE/PHD"/>
</dbReference>
<keyword evidence="6 16" id="KW-0812">Transmembrane</keyword>
<evidence type="ECO:0000256" key="15">
    <source>
        <dbReference type="SAM" id="MobiDB-lite"/>
    </source>
</evidence>
<dbReference type="EC" id="2.3.2.27" evidence="4"/>
<dbReference type="Proteomes" id="UP000087171">
    <property type="component" value="Chromosome Ca1"/>
</dbReference>
<dbReference type="PANTHER" id="PTHR45768">
    <property type="entry name" value="E3 UBIQUITIN-PROTEIN LIGASE RNF13-LIKE"/>
    <property type="match status" value="1"/>
</dbReference>
<dbReference type="SUPFAM" id="SSF57850">
    <property type="entry name" value="RING/U-box"/>
    <property type="match status" value="1"/>
</dbReference>
<name>A0A1S2XHI7_CICAR</name>
<dbReference type="GO" id="GO:0016567">
    <property type="term" value="P:protein ubiquitination"/>
    <property type="evidence" value="ECO:0007669"/>
    <property type="project" value="TreeGrafter"/>
</dbReference>
<dbReference type="eggNOG" id="KOG0800">
    <property type="taxonomic scope" value="Eukaryota"/>
</dbReference>
<keyword evidence="12 16" id="KW-0472">Membrane</keyword>
<comment type="similarity">
    <text evidence="13">Belongs to the RING-type zinc finger family. ATL subfamily.</text>
</comment>
<comment type="subcellular location">
    <subcellularLocation>
        <location evidence="2">Membrane</location>
        <topology evidence="2">Single-pass membrane protein</topology>
    </subcellularLocation>
</comment>
<gene>
    <name evidence="19" type="primary">LOC101512578</name>
</gene>
<keyword evidence="5" id="KW-0808">Transferase</keyword>
<comment type="catalytic activity">
    <reaction evidence="1">
        <text>S-ubiquitinyl-[E2 ubiquitin-conjugating enzyme]-L-cysteine + [acceptor protein]-L-lysine = [E2 ubiquitin-conjugating enzyme]-L-cysteine + N(6)-ubiquitinyl-[acceptor protein]-L-lysine.</text>
        <dbReference type="EC" id="2.3.2.27"/>
    </reaction>
</comment>
<evidence type="ECO:0000256" key="7">
    <source>
        <dbReference type="ARBA" id="ARBA00022723"/>
    </source>
</evidence>
<dbReference type="SMART" id="SM00184">
    <property type="entry name" value="RING"/>
    <property type="match status" value="1"/>
</dbReference>
<evidence type="ECO:0000256" key="14">
    <source>
        <dbReference type="PROSITE-ProRule" id="PRU00175"/>
    </source>
</evidence>
<evidence type="ECO:0000256" key="2">
    <source>
        <dbReference type="ARBA" id="ARBA00004167"/>
    </source>
</evidence>
<feature type="transmembrane region" description="Helical" evidence="16">
    <location>
        <begin position="27"/>
        <end position="48"/>
    </location>
</feature>
<keyword evidence="10" id="KW-0862">Zinc</keyword>
<evidence type="ECO:0000256" key="8">
    <source>
        <dbReference type="ARBA" id="ARBA00022771"/>
    </source>
</evidence>
<evidence type="ECO:0000259" key="17">
    <source>
        <dbReference type="PROSITE" id="PS50089"/>
    </source>
</evidence>
<proteinExistence type="inferred from homology"/>
<dbReference type="PaxDb" id="3827-XP_004488154.1"/>
<dbReference type="AlphaFoldDB" id="A0A1S2XHI7"/>
<dbReference type="FunFam" id="3.30.40.10:FF:000187">
    <property type="entry name" value="E3 ubiquitin-protein ligase ATL6"/>
    <property type="match status" value="1"/>
</dbReference>
<evidence type="ECO:0000256" key="3">
    <source>
        <dbReference type="ARBA" id="ARBA00004906"/>
    </source>
</evidence>
<keyword evidence="18" id="KW-1185">Reference proteome</keyword>
<feature type="compositionally biased region" description="Low complexity" evidence="15">
    <location>
        <begin position="14"/>
        <end position="23"/>
    </location>
</feature>
<keyword evidence="8 14" id="KW-0863">Zinc-finger</keyword>
<dbReference type="KEGG" id="cam:101512578"/>
<dbReference type="InterPro" id="IPR001841">
    <property type="entry name" value="Znf_RING"/>
</dbReference>
<evidence type="ECO:0000256" key="1">
    <source>
        <dbReference type="ARBA" id="ARBA00000900"/>
    </source>
</evidence>
<evidence type="ECO:0000256" key="11">
    <source>
        <dbReference type="ARBA" id="ARBA00022989"/>
    </source>
</evidence>
<dbReference type="RefSeq" id="XP_004488154.1">
    <property type="nucleotide sequence ID" value="XM_004488097.3"/>
</dbReference>
<dbReference type="PROSITE" id="PS50089">
    <property type="entry name" value="ZF_RING_2"/>
    <property type="match status" value="1"/>
</dbReference>
<dbReference type="OrthoDB" id="8062037at2759"/>
<accession>A0A1S2XHI7</accession>
<feature type="region of interest" description="Disordered" evidence="15">
    <location>
        <begin position="1"/>
        <end position="23"/>
    </location>
</feature>
<feature type="compositionally biased region" description="Polar residues" evidence="15">
    <location>
        <begin position="1"/>
        <end position="13"/>
    </location>
</feature>
<evidence type="ECO:0000256" key="13">
    <source>
        <dbReference type="ARBA" id="ARBA00024209"/>
    </source>
</evidence>
<reference evidence="19" key="2">
    <citation type="submission" date="2025-08" db="UniProtKB">
        <authorList>
            <consortium name="RefSeq"/>
        </authorList>
    </citation>
    <scope>IDENTIFICATION</scope>
    <source>
        <tissue evidence="19">Etiolated seedlings</tissue>
    </source>
</reference>
<protein>
    <recommendedName>
        <fullName evidence="4">RING-type E3 ubiquitin transferase</fullName>
        <ecNumber evidence="4">2.3.2.27</ecNumber>
    </recommendedName>
</protein>
<evidence type="ECO:0000256" key="4">
    <source>
        <dbReference type="ARBA" id="ARBA00012483"/>
    </source>
</evidence>
<evidence type="ECO:0000256" key="16">
    <source>
        <dbReference type="SAM" id="Phobius"/>
    </source>
</evidence>
<dbReference type="Gene3D" id="3.30.40.10">
    <property type="entry name" value="Zinc/RING finger domain, C3HC4 (zinc finger)"/>
    <property type="match status" value="1"/>
</dbReference>
<comment type="pathway">
    <text evidence="3">Protein modification; protein ubiquitination.</text>
</comment>
<dbReference type="CDD" id="cd16461">
    <property type="entry name" value="RING-H2_EL5-like"/>
    <property type="match status" value="1"/>
</dbReference>
<evidence type="ECO:0000256" key="10">
    <source>
        <dbReference type="ARBA" id="ARBA00022833"/>
    </source>
</evidence>
<evidence type="ECO:0000256" key="12">
    <source>
        <dbReference type="ARBA" id="ARBA00023136"/>
    </source>
</evidence>
<keyword evidence="11 16" id="KW-1133">Transmembrane helix</keyword>
<dbReference type="GO" id="GO:0008270">
    <property type="term" value="F:zinc ion binding"/>
    <property type="evidence" value="ECO:0007669"/>
    <property type="project" value="UniProtKB-KW"/>
</dbReference>
<evidence type="ECO:0000256" key="5">
    <source>
        <dbReference type="ARBA" id="ARBA00022679"/>
    </source>
</evidence>
<evidence type="ECO:0000313" key="18">
    <source>
        <dbReference type="Proteomes" id="UP000087171"/>
    </source>
</evidence>
<keyword evidence="9" id="KW-0833">Ubl conjugation pathway</keyword>
<dbReference type="Pfam" id="PF13639">
    <property type="entry name" value="zf-RING_2"/>
    <property type="match status" value="1"/>
</dbReference>
<evidence type="ECO:0000256" key="6">
    <source>
        <dbReference type="ARBA" id="ARBA00022692"/>
    </source>
</evidence>
<evidence type="ECO:0000313" key="19">
    <source>
        <dbReference type="RefSeq" id="XP_004488154.1"/>
    </source>
</evidence>
<sequence>MASASNLNSLGMRNTNSSPNHSSSHNVLITVTVFAVTVTIFLILYFILRYRCISLRRRFSPSSSTTSTSGNRVSPEITSSSVVDSLPMFSFSSITRRSSSAASGDCAVCLSKFEQHDLLRLLPLCHHAFHVECIDTWLRSNLTCPLCRSAVVASESELMKICQPSSASSGNSFRLEIGNVSSSRRGTAASNNVGETDRRSYSVGAFEYFVDEEAEIPFGQTNRRIVSGEKDDAPAMAVAVEVPVVSQANLIGEGSWLKDYVDSLSSLMSFRNSGRFFGGSFRRNDVVGVGDFEVETNGFGEEITEMFRWISGV</sequence>